<dbReference type="EMBL" id="CAJJDP010000035">
    <property type="protein sequence ID" value="CAD8158237.1"/>
    <property type="molecule type" value="Genomic_DNA"/>
</dbReference>
<feature type="compositionally biased region" description="Acidic residues" evidence="1">
    <location>
        <begin position="386"/>
        <end position="396"/>
    </location>
</feature>
<gene>
    <name evidence="2" type="ORF">POCTA_138.1.T0350085</name>
</gene>
<dbReference type="OrthoDB" id="309709at2759"/>
<evidence type="ECO:0000313" key="2">
    <source>
        <dbReference type="EMBL" id="CAD8158237.1"/>
    </source>
</evidence>
<feature type="compositionally biased region" description="Polar residues" evidence="1">
    <location>
        <begin position="305"/>
        <end position="334"/>
    </location>
</feature>
<reference evidence="2" key="1">
    <citation type="submission" date="2021-01" db="EMBL/GenBank/DDBJ databases">
        <authorList>
            <consortium name="Genoscope - CEA"/>
            <person name="William W."/>
        </authorList>
    </citation>
    <scope>NUCLEOTIDE SEQUENCE</scope>
</reference>
<sequence length="438" mass="52603">MKSISQQTRSLMQKQQELGMIDSRISQLKQQLQLQESNNHIIEFKVNKILETKQKTSKDQSDYSRRLENLNYEQQNRNSKIKLLKHLHEEDSFRRKRDLDEEKRLEQEVMKERSMLYQLQYQHSQNEELQLKQQQFQKIQEQKFRMKQKLDLKRIEKIENVRNCQIKKKAELSVKFDLQQQEYQLKIQEEQSLLKKLSFSQLKFQAFKDDLDLAQKISIRDYGNSATNQGFIKQPFDQTKIKKAIMTSPYAQIPSILNQKDVDKLNLLSKLLKPSFKDQQQTTERLNQKTNQTHFHTQISDRTHTKQNSSKFDTETSQTLKNKFQSVQDQNTKLDAQRKDSRNCNDNLDQQKLQKSDSKFPPQENHNEEKEENKENQQKDNYEQEASYEDNYEDDNQPPQQDQDEQHDQNQEQQNQEQQSEEESNEEEQYPADNDEEQ</sequence>
<keyword evidence="3" id="KW-1185">Reference proteome</keyword>
<feature type="compositionally biased region" description="Polar residues" evidence="1">
    <location>
        <begin position="279"/>
        <end position="298"/>
    </location>
</feature>
<organism evidence="2 3">
    <name type="scientific">Paramecium octaurelia</name>
    <dbReference type="NCBI Taxonomy" id="43137"/>
    <lineage>
        <taxon>Eukaryota</taxon>
        <taxon>Sar</taxon>
        <taxon>Alveolata</taxon>
        <taxon>Ciliophora</taxon>
        <taxon>Intramacronucleata</taxon>
        <taxon>Oligohymenophorea</taxon>
        <taxon>Peniculida</taxon>
        <taxon>Parameciidae</taxon>
        <taxon>Paramecium</taxon>
    </lineage>
</organism>
<evidence type="ECO:0000313" key="3">
    <source>
        <dbReference type="Proteomes" id="UP000683925"/>
    </source>
</evidence>
<comment type="caution">
    <text evidence="2">The sequence shown here is derived from an EMBL/GenBank/DDBJ whole genome shotgun (WGS) entry which is preliminary data.</text>
</comment>
<feature type="compositionally biased region" description="Acidic residues" evidence="1">
    <location>
        <begin position="419"/>
        <end position="438"/>
    </location>
</feature>
<feature type="compositionally biased region" description="Basic and acidic residues" evidence="1">
    <location>
        <begin position="365"/>
        <end position="382"/>
    </location>
</feature>
<evidence type="ECO:0000256" key="1">
    <source>
        <dbReference type="SAM" id="MobiDB-lite"/>
    </source>
</evidence>
<dbReference type="AlphaFoldDB" id="A0A8S1U3H0"/>
<name>A0A8S1U3H0_PAROT</name>
<dbReference type="Proteomes" id="UP000683925">
    <property type="component" value="Unassembled WGS sequence"/>
</dbReference>
<feature type="region of interest" description="Disordered" evidence="1">
    <location>
        <begin position="277"/>
        <end position="438"/>
    </location>
</feature>
<proteinExistence type="predicted"/>
<accession>A0A8S1U3H0</accession>
<protein>
    <submittedName>
        <fullName evidence="2">Uncharacterized protein</fullName>
    </submittedName>
</protein>
<dbReference type="OMA" id="NVRNCQI"/>